<dbReference type="EMBL" id="AUSV01000003">
    <property type="protein sequence ID" value="ESP95350.1"/>
    <property type="molecule type" value="Genomic_DNA"/>
</dbReference>
<proteinExistence type="predicted"/>
<evidence type="ECO:0000313" key="1">
    <source>
        <dbReference type="EMBL" id="ESP95350.1"/>
    </source>
</evidence>
<reference evidence="1 2" key="1">
    <citation type="submission" date="2013-07" db="EMBL/GenBank/DDBJ databases">
        <title>Draft genome sequence of Pseudoalteromonas luteoviolacea 2ta16.</title>
        <authorList>
            <person name="Allen E.E."/>
            <person name="Azam F."/>
            <person name="Podell S."/>
        </authorList>
    </citation>
    <scope>NUCLEOTIDE SEQUENCE [LARGE SCALE GENOMIC DNA]</scope>
    <source>
        <strain evidence="1 2">2ta16</strain>
    </source>
</reference>
<evidence type="ECO:0000313" key="2">
    <source>
        <dbReference type="Proteomes" id="UP000017820"/>
    </source>
</evidence>
<name>V4HX14_PSEL2</name>
<accession>V4HX14</accession>
<gene>
    <name evidence="1" type="ORF">PL2TA16_02687</name>
</gene>
<protein>
    <submittedName>
        <fullName evidence="1">Uncharacterized protein</fullName>
    </submittedName>
</protein>
<dbReference type="RefSeq" id="WP_023397271.1">
    <property type="nucleotide sequence ID" value="NZ_AUSV01000003.1"/>
</dbReference>
<dbReference type="PATRIC" id="fig|1353533.3.peg.301"/>
<sequence>MKQHYKQTKLADLQIALNENFQKNIESKKGPFIVNGRLSRQLICQAQWYDSVHTTELAILYI</sequence>
<comment type="caution">
    <text evidence="1">The sequence shown here is derived from an EMBL/GenBank/DDBJ whole genome shotgun (WGS) entry which is preliminary data.</text>
</comment>
<dbReference type="AlphaFoldDB" id="V4HX14"/>
<dbReference type="Proteomes" id="UP000017820">
    <property type="component" value="Unassembled WGS sequence"/>
</dbReference>
<dbReference type="GeneID" id="29920913"/>
<organism evidence="1 2">
    <name type="scientific">Pseudoalteromonas luteoviolacea (strain 2ta16)</name>
    <dbReference type="NCBI Taxonomy" id="1353533"/>
    <lineage>
        <taxon>Bacteria</taxon>
        <taxon>Pseudomonadati</taxon>
        <taxon>Pseudomonadota</taxon>
        <taxon>Gammaproteobacteria</taxon>
        <taxon>Alteromonadales</taxon>
        <taxon>Pseudoalteromonadaceae</taxon>
        <taxon>Pseudoalteromonas</taxon>
    </lineage>
</organism>